<organism evidence="1 2">
    <name type="scientific">Aspergillus uvarum CBS 121591</name>
    <dbReference type="NCBI Taxonomy" id="1448315"/>
    <lineage>
        <taxon>Eukaryota</taxon>
        <taxon>Fungi</taxon>
        <taxon>Dikarya</taxon>
        <taxon>Ascomycota</taxon>
        <taxon>Pezizomycotina</taxon>
        <taxon>Eurotiomycetes</taxon>
        <taxon>Eurotiomycetidae</taxon>
        <taxon>Eurotiales</taxon>
        <taxon>Aspergillaceae</taxon>
        <taxon>Aspergillus</taxon>
        <taxon>Aspergillus subgen. Circumdati</taxon>
    </lineage>
</organism>
<dbReference type="EMBL" id="KZ821700">
    <property type="protein sequence ID" value="PYH81677.1"/>
    <property type="molecule type" value="Genomic_DNA"/>
</dbReference>
<reference evidence="1 2" key="1">
    <citation type="submission" date="2016-12" db="EMBL/GenBank/DDBJ databases">
        <title>The genomes of Aspergillus section Nigri reveals drivers in fungal speciation.</title>
        <authorList>
            <consortium name="DOE Joint Genome Institute"/>
            <person name="Vesth T.C."/>
            <person name="Nybo J."/>
            <person name="Theobald S."/>
            <person name="Brandl J."/>
            <person name="Frisvad J.C."/>
            <person name="Nielsen K.F."/>
            <person name="Lyhne E.K."/>
            <person name="Kogle M.E."/>
            <person name="Kuo A."/>
            <person name="Riley R."/>
            <person name="Clum A."/>
            <person name="Nolan M."/>
            <person name="Lipzen A."/>
            <person name="Salamov A."/>
            <person name="Henrissat B."/>
            <person name="Wiebenga A."/>
            <person name="De Vries R.P."/>
            <person name="Grigoriev I.V."/>
            <person name="Mortensen U.H."/>
            <person name="Andersen M.R."/>
            <person name="Baker S.E."/>
        </authorList>
    </citation>
    <scope>NUCLEOTIDE SEQUENCE [LARGE SCALE GENOMIC DNA]</scope>
    <source>
        <strain evidence="1 2">CBS 121591</strain>
    </source>
</reference>
<evidence type="ECO:0000313" key="2">
    <source>
        <dbReference type="Proteomes" id="UP000248340"/>
    </source>
</evidence>
<dbReference type="VEuPathDB" id="FungiDB:BO82DRAFT_77741"/>
<keyword evidence="2" id="KW-1185">Reference proteome</keyword>
<dbReference type="GeneID" id="37144283"/>
<gene>
    <name evidence="1" type="ORF">BO82DRAFT_77741</name>
</gene>
<name>A0A319CE92_9EURO</name>
<dbReference type="Proteomes" id="UP000248340">
    <property type="component" value="Unassembled WGS sequence"/>
</dbReference>
<proteinExistence type="predicted"/>
<sequence length="200" mass="21089">MFWEYRPCSSSIDFSAAFLHLPPATTRPPPAIPPSEIICDVSAMNKHQTDHHFTVPAADLLQSSLDPLRGMCFSALPLLSTCVAIQSSSAPFVHPLSLPFPPLPTISLLISPCGCALSAAFGCVYRPGSGPDWVSNSNLPSVPSSPYCGPTKQNACSPAWVDSPLPPLGQVPALDSCSALLSCTFANCGAFTFIPKTQTD</sequence>
<accession>A0A319CE92</accession>
<evidence type="ECO:0000313" key="1">
    <source>
        <dbReference type="EMBL" id="PYH81677.1"/>
    </source>
</evidence>
<dbReference type="RefSeq" id="XP_025491877.1">
    <property type="nucleotide sequence ID" value="XM_025641541.1"/>
</dbReference>
<protein>
    <submittedName>
        <fullName evidence="1">Uncharacterized protein</fullName>
    </submittedName>
</protein>
<dbReference type="AlphaFoldDB" id="A0A319CE92"/>